<protein>
    <submittedName>
        <fullName evidence="2">Uncharacterized protein</fullName>
    </submittedName>
</protein>
<accession>A0A0A8XY08</accession>
<reference evidence="2" key="2">
    <citation type="journal article" date="2015" name="Data Brief">
        <title>Shoot transcriptome of the giant reed, Arundo donax.</title>
        <authorList>
            <person name="Barrero R.A."/>
            <person name="Guerrero F.D."/>
            <person name="Moolhuijzen P."/>
            <person name="Goolsby J.A."/>
            <person name="Tidwell J."/>
            <person name="Bellgard S.E."/>
            <person name="Bellgard M.I."/>
        </authorList>
    </citation>
    <scope>NUCLEOTIDE SEQUENCE</scope>
    <source>
        <tissue evidence="2">Shoot tissue taken approximately 20 cm above the soil surface</tissue>
    </source>
</reference>
<organism evidence="2">
    <name type="scientific">Arundo donax</name>
    <name type="common">Giant reed</name>
    <name type="synonym">Donax arundinaceus</name>
    <dbReference type="NCBI Taxonomy" id="35708"/>
    <lineage>
        <taxon>Eukaryota</taxon>
        <taxon>Viridiplantae</taxon>
        <taxon>Streptophyta</taxon>
        <taxon>Embryophyta</taxon>
        <taxon>Tracheophyta</taxon>
        <taxon>Spermatophyta</taxon>
        <taxon>Magnoliopsida</taxon>
        <taxon>Liliopsida</taxon>
        <taxon>Poales</taxon>
        <taxon>Poaceae</taxon>
        <taxon>PACMAD clade</taxon>
        <taxon>Arundinoideae</taxon>
        <taxon>Arundineae</taxon>
        <taxon>Arundo</taxon>
    </lineage>
</organism>
<reference evidence="2" key="1">
    <citation type="submission" date="2014-09" db="EMBL/GenBank/DDBJ databases">
        <authorList>
            <person name="Magalhaes I.L.F."/>
            <person name="Oliveira U."/>
            <person name="Santos F.R."/>
            <person name="Vidigal T.H.D.A."/>
            <person name="Brescovit A.D."/>
            <person name="Santos A.J."/>
        </authorList>
    </citation>
    <scope>NUCLEOTIDE SEQUENCE</scope>
    <source>
        <tissue evidence="2">Shoot tissue taken approximately 20 cm above the soil surface</tissue>
    </source>
</reference>
<name>A0A0A8XY08_ARUDO</name>
<feature type="signal peptide" evidence="1">
    <location>
        <begin position="1"/>
        <end position="18"/>
    </location>
</feature>
<evidence type="ECO:0000256" key="1">
    <source>
        <dbReference type="SAM" id="SignalP"/>
    </source>
</evidence>
<evidence type="ECO:0000313" key="2">
    <source>
        <dbReference type="EMBL" id="JAD18756.1"/>
    </source>
</evidence>
<dbReference type="AlphaFoldDB" id="A0A0A8XY08"/>
<dbReference type="EMBL" id="GBRH01279139">
    <property type="protein sequence ID" value="JAD18756.1"/>
    <property type="molecule type" value="Transcribed_RNA"/>
</dbReference>
<sequence>MELLVLFVLFLLRKMLHIRPICTTALYDQRSDDFKPK</sequence>
<feature type="chain" id="PRO_5002061641" evidence="1">
    <location>
        <begin position="19"/>
        <end position="37"/>
    </location>
</feature>
<keyword evidence="1" id="KW-0732">Signal</keyword>
<proteinExistence type="predicted"/>